<name>A0A1G8XIB6_9FIRM</name>
<dbReference type="EMBL" id="FNFP01000001">
    <property type="protein sequence ID" value="SDJ89974.1"/>
    <property type="molecule type" value="Genomic_DNA"/>
</dbReference>
<dbReference type="PANTHER" id="PTHR21666">
    <property type="entry name" value="PEPTIDASE-RELATED"/>
    <property type="match status" value="1"/>
</dbReference>
<dbReference type="AlphaFoldDB" id="A0A1G8XIB6"/>
<keyword evidence="2" id="KW-1133">Transmembrane helix</keyword>
<feature type="compositionally biased region" description="Basic and acidic residues" evidence="1">
    <location>
        <begin position="115"/>
        <end position="134"/>
    </location>
</feature>
<evidence type="ECO:0000259" key="3">
    <source>
        <dbReference type="Pfam" id="PF01551"/>
    </source>
</evidence>
<organism evidence="4 5">
    <name type="scientific">Natronincola ferrireducens</name>
    <dbReference type="NCBI Taxonomy" id="393762"/>
    <lineage>
        <taxon>Bacteria</taxon>
        <taxon>Bacillati</taxon>
        <taxon>Bacillota</taxon>
        <taxon>Clostridia</taxon>
        <taxon>Peptostreptococcales</taxon>
        <taxon>Natronincolaceae</taxon>
        <taxon>Natronincola</taxon>
    </lineage>
</organism>
<dbReference type="InterPro" id="IPR050570">
    <property type="entry name" value="Cell_wall_metabolism_enzyme"/>
</dbReference>
<dbReference type="OrthoDB" id="9801106at2"/>
<evidence type="ECO:0000313" key="4">
    <source>
        <dbReference type="EMBL" id="SDJ89974.1"/>
    </source>
</evidence>
<evidence type="ECO:0000256" key="1">
    <source>
        <dbReference type="SAM" id="MobiDB-lite"/>
    </source>
</evidence>
<dbReference type="Pfam" id="PF01551">
    <property type="entry name" value="Peptidase_M23"/>
    <property type="match status" value="1"/>
</dbReference>
<dbReference type="GO" id="GO:0004222">
    <property type="term" value="F:metalloendopeptidase activity"/>
    <property type="evidence" value="ECO:0007669"/>
    <property type="project" value="TreeGrafter"/>
</dbReference>
<proteinExistence type="predicted"/>
<feature type="region of interest" description="Disordered" evidence="1">
    <location>
        <begin position="91"/>
        <end position="142"/>
    </location>
</feature>
<dbReference type="InterPro" id="IPR011055">
    <property type="entry name" value="Dup_hybrid_motif"/>
</dbReference>
<dbReference type="STRING" id="393762.SAMN05660472_00220"/>
<dbReference type="RefSeq" id="WP_090549083.1">
    <property type="nucleotide sequence ID" value="NZ_FNFP01000001.1"/>
</dbReference>
<dbReference type="Proteomes" id="UP000198718">
    <property type="component" value="Unassembled WGS sequence"/>
</dbReference>
<dbReference type="SUPFAM" id="SSF51261">
    <property type="entry name" value="Duplicated hybrid motif"/>
    <property type="match status" value="1"/>
</dbReference>
<dbReference type="CDD" id="cd12797">
    <property type="entry name" value="M23_peptidase"/>
    <property type="match status" value="1"/>
</dbReference>
<sequence length="281" mass="31636">MSFENDNNNNNNNNKKQNKSLYRFLDKQGFYLILLLCVSIVLVTAVWVSRQEEEYFLSDEDVNPLEEEFNRVEVTLVEEDADEDENIQEAANIGETEEPKEAPAEVEVPAEETALQEKPKQPLELKESPKKQEEEPATTTTAKDYIMTQPVVGKVGLPYATDRLVYHKTLDHWSTHRGMDIHAEVGAPVRAVLDGEVVEVINDTIMGITITLQHDDELLTRYSNLSTDAMVKMGQRVTKGQVISGVGRTAAIKTEEGPLLHFQVILNGETVDPQNYLPKIN</sequence>
<feature type="transmembrane region" description="Helical" evidence="2">
    <location>
        <begin position="29"/>
        <end position="48"/>
    </location>
</feature>
<dbReference type="InterPro" id="IPR016047">
    <property type="entry name" value="M23ase_b-sheet_dom"/>
</dbReference>
<dbReference type="Gene3D" id="2.70.70.10">
    <property type="entry name" value="Glucose Permease (Domain IIA)"/>
    <property type="match status" value="1"/>
</dbReference>
<keyword evidence="5" id="KW-1185">Reference proteome</keyword>
<reference evidence="4 5" key="1">
    <citation type="submission" date="2016-10" db="EMBL/GenBank/DDBJ databases">
        <authorList>
            <person name="de Groot N.N."/>
        </authorList>
    </citation>
    <scope>NUCLEOTIDE SEQUENCE [LARGE SCALE GENOMIC DNA]</scope>
    <source>
        <strain evidence="4 5">DSM 18346</strain>
    </source>
</reference>
<accession>A0A1G8XIB6</accession>
<evidence type="ECO:0000313" key="5">
    <source>
        <dbReference type="Proteomes" id="UP000198718"/>
    </source>
</evidence>
<feature type="domain" description="M23ase beta-sheet core" evidence="3">
    <location>
        <begin position="175"/>
        <end position="273"/>
    </location>
</feature>
<protein>
    <submittedName>
        <fullName evidence="4">Peptidase family M23</fullName>
    </submittedName>
</protein>
<gene>
    <name evidence="4" type="ORF">SAMN05660472_00220</name>
</gene>
<keyword evidence="2" id="KW-0812">Transmembrane</keyword>
<keyword evidence="2" id="KW-0472">Membrane</keyword>
<dbReference type="PANTHER" id="PTHR21666:SF270">
    <property type="entry name" value="MUREIN HYDROLASE ACTIVATOR ENVC"/>
    <property type="match status" value="1"/>
</dbReference>
<evidence type="ECO:0000256" key="2">
    <source>
        <dbReference type="SAM" id="Phobius"/>
    </source>
</evidence>